<dbReference type="HAMAP" id="MF_00244">
    <property type="entry name" value="NaMN_adenylyltr"/>
    <property type="match status" value="1"/>
</dbReference>
<dbReference type="NCBIfam" id="NF000840">
    <property type="entry name" value="PRK00071.1-3"/>
    <property type="match status" value="1"/>
</dbReference>
<keyword evidence="13" id="KW-1185">Reference proteome</keyword>
<dbReference type="EMBL" id="JBHUEM010000009">
    <property type="protein sequence ID" value="MFD1736643.1"/>
    <property type="molecule type" value="Genomic_DNA"/>
</dbReference>
<dbReference type="InterPro" id="IPR014729">
    <property type="entry name" value="Rossmann-like_a/b/a_fold"/>
</dbReference>
<comment type="caution">
    <text evidence="12">The sequence shown here is derived from an EMBL/GenBank/DDBJ whole genome shotgun (WGS) entry which is preliminary data.</text>
</comment>
<dbReference type="PANTHER" id="PTHR39321">
    <property type="entry name" value="NICOTINATE-NUCLEOTIDE ADENYLYLTRANSFERASE-RELATED"/>
    <property type="match status" value="1"/>
</dbReference>
<comment type="similarity">
    <text evidence="10">Belongs to the NadD family.</text>
</comment>
<evidence type="ECO:0000313" key="12">
    <source>
        <dbReference type="EMBL" id="MFD1736643.1"/>
    </source>
</evidence>
<keyword evidence="5 10" id="KW-0548">Nucleotidyltransferase</keyword>
<dbReference type="NCBIfam" id="TIGR00125">
    <property type="entry name" value="cyt_tran_rel"/>
    <property type="match status" value="1"/>
</dbReference>
<dbReference type="Proteomes" id="UP001597214">
    <property type="component" value="Unassembled WGS sequence"/>
</dbReference>
<evidence type="ECO:0000256" key="6">
    <source>
        <dbReference type="ARBA" id="ARBA00022741"/>
    </source>
</evidence>
<dbReference type="RefSeq" id="WP_377927805.1">
    <property type="nucleotide sequence ID" value="NZ_JBHUEM010000009.1"/>
</dbReference>
<dbReference type="Gene3D" id="3.40.50.620">
    <property type="entry name" value="HUPs"/>
    <property type="match status" value="1"/>
</dbReference>
<reference evidence="13" key="1">
    <citation type="journal article" date="2019" name="Int. J. Syst. Evol. Microbiol.">
        <title>The Global Catalogue of Microorganisms (GCM) 10K type strain sequencing project: providing services to taxonomists for standard genome sequencing and annotation.</title>
        <authorList>
            <consortium name="The Broad Institute Genomics Platform"/>
            <consortium name="The Broad Institute Genome Sequencing Center for Infectious Disease"/>
            <person name="Wu L."/>
            <person name="Ma J."/>
        </authorList>
    </citation>
    <scope>NUCLEOTIDE SEQUENCE [LARGE SCALE GENOMIC DNA]</scope>
    <source>
        <strain evidence="13">CCUG 49339</strain>
    </source>
</reference>
<sequence>MKKIGLLGGTFDPPHNGHLLIAYEVYESLSLDEVWFIPTKIPPHKTNKQVTKVGQRIDMLKLTLEGHSCFSINTIELEREGPSYTYDTISLLKKTYNHDFYFIIGGDMIEYLPKWYKIDELIQLVSFVGVCRIGYSTESSYPIIPVSTPLFDISSSFIRERIKKKGNTELLIPPNVKNYIEENGLYE</sequence>
<comment type="pathway">
    <text evidence="2 10">Cofactor biosynthesis; NAD(+) biosynthesis; deamido-NAD(+) from nicotinate D-ribonucleotide: step 1/1.</text>
</comment>
<dbReference type="PANTHER" id="PTHR39321:SF3">
    <property type="entry name" value="PHOSPHOPANTETHEINE ADENYLYLTRANSFERASE"/>
    <property type="match status" value="1"/>
</dbReference>
<evidence type="ECO:0000259" key="11">
    <source>
        <dbReference type="Pfam" id="PF01467"/>
    </source>
</evidence>
<comment type="function">
    <text evidence="1 10">Catalyzes the reversible adenylation of nicotinate mononucleotide (NaMN) to nicotinic acid adenine dinucleotide (NaAD).</text>
</comment>
<keyword evidence="4 10" id="KW-0808">Transferase</keyword>
<evidence type="ECO:0000256" key="1">
    <source>
        <dbReference type="ARBA" id="ARBA00002324"/>
    </source>
</evidence>
<feature type="domain" description="Cytidyltransferase-like" evidence="11">
    <location>
        <begin position="6"/>
        <end position="161"/>
    </location>
</feature>
<comment type="catalytic activity">
    <reaction evidence="9 10">
        <text>nicotinate beta-D-ribonucleotide + ATP + H(+) = deamido-NAD(+) + diphosphate</text>
        <dbReference type="Rhea" id="RHEA:22860"/>
        <dbReference type="ChEBI" id="CHEBI:15378"/>
        <dbReference type="ChEBI" id="CHEBI:30616"/>
        <dbReference type="ChEBI" id="CHEBI:33019"/>
        <dbReference type="ChEBI" id="CHEBI:57502"/>
        <dbReference type="ChEBI" id="CHEBI:58437"/>
        <dbReference type="EC" id="2.7.7.18"/>
    </reaction>
</comment>
<keyword evidence="7 10" id="KW-0067">ATP-binding</keyword>
<proteinExistence type="inferred from homology"/>
<evidence type="ECO:0000256" key="9">
    <source>
        <dbReference type="ARBA" id="ARBA00048721"/>
    </source>
</evidence>
<keyword evidence="6 10" id="KW-0547">Nucleotide-binding</keyword>
<dbReference type="SUPFAM" id="SSF52374">
    <property type="entry name" value="Nucleotidylyl transferase"/>
    <property type="match status" value="1"/>
</dbReference>
<dbReference type="InterPro" id="IPR005248">
    <property type="entry name" value="NadD/NMNAT"/>
</dbReference>
<evidence type="ECO:0000256" key="5">
    <source>
        <dbReference type="ARBA" id="ARBA00022695"/>
    </source>
</evidence>
<evidence type="ECO:0000256" key="3">
    <source>
        <dbReference type="ARBA" id="ARBA00022642"/>
    </source>
</evidence>
<keyword evidence="8 10" id="KW-0520">NAD</keyword>
<evidence type="ECO:0000256" key="4">
    <source>
        <dbReference type="ARBA" id="ARBA00022679"/>
    </source>
</evidence>
<evidence type="ECO:0000256" key="10">
    <source>
        <dbReference type="HAMAP-Rule" id="MF_00244"/>
    </source>
</evidence>
<dbReference type="CDD" id="cd02165">
    <property type="entry name" value="NMNAT"/>
    <property type="match status" value="1"/>
</dbReference>
<protein>
    <recommendedName>
        <fullName evidence="10">Probable nicotinate-nucleotide adenylyltransferase</fullName>
        <ecNumber evidence="10">2.7.7.18</ecNumber>
    </recommendedName>
    <alternativeName>
        <fullName evidence="10">Deamido-NAD(+) diphosphorylase</fullName>
    </alternativeName>
    <alternativeName>
        <fullName evidence="10">Deamido-NAD(+) pyrophosphorylase</fullName>
    </alternativeName>
    <alternativeName>
        <fullName evidence="10">Nicotinate mononucleotide adenylyltransferase</fullName>
        <shortName evidence="10">NaMN adenylyltransferase</shortName>
    </alternativeName>
</protein>
<dbReference type="NCBIfam" id="NF000841">
    <property type="entry name" value="PRK00071.1-4"/>
    <property type="match status" value="1"/>
</dbReference>
<dbReference type="GO" id="GO:0004515">
    <property type="term" value="F:nicotinate-nucleotide adenylyltransferase activity"/>
    <property type="evidence" value="ECO:0007669"/>
    <property type="project" value="UniProtKB-EC"/>
</dbReference>
<evidence type="ECO:0000313" key="13">
    <source>
        <dbReference type="Proteomes" id="UP001597214"/>
    </source>
</evidence>
<name>A0ABW4LPM9_9BACI</name>
<evidence type="ECO:0000256" key="8">
    <source>
        <dbReference type="ARBA" id="ARBA00023027"/>
    </source>
</evidence>
<dbReference type="EC" id="2.7.7.18" evidence="10"/>
<accession>A0ABW4LPM9</accession>
<dbReference type="NCBIfam" id="TIGR00482">
    <property type="entry name" value="nicotinate (nicotinamide) nucleotide adenylyltransferase"/>
    <property type="match status" value="1"/>
</dbReference>
<dbReference type="InterPro" id="IPR004821">
    <property type="entry name" value="Cyt_trans-like"/>
</dbReference>
<organism evidence="12 13">
    <name type="scientific">Bacillus salitolerans</name>
    <dbReference type="NCBI Taxonomy" id="1437434"/>
    <lineage>
        <taxon>Bacteria</taxon>
        <taxon>Bacillati</taxon>
        <taxon>Bacillota</taxon>
        <taxon>Bacilli</taxon>
        <taxon>Bacillales</taxon>
        <taxon>Bacillaceae</taxon>
        <taxon>Bacillus</taxon>
    </lineage>
</organism>
<dbReference type="Pfam" id="PF01467">
    <property type="entry name" value="CTP_transf_like"/>
    <property type="match status" value="1"/>
</dbReference>
<evidence type="ECO:0000256" key="2">
    <source>
        <dbReference type="ARBA" id="ARBA00005019"/>
    </source>
</evidence>
<evidence type="ECO:0000256" key="7">
    <source>
        <dbReference type="ARBA" id="ARBA00022840"/>
    </source>
</evidence>
<keyword evidence="3 10" id="KW-0662">Pyridine nucleotide biosynthesis</keyword>
<gene>
    <name evidence="10" type="primary">nadD</name>
    <name evidence="12" type="ORF">ACFSCX_08695</name>
</gene>